<dbReference type="AlphaFoldDB" id="A0A420MCV7"/>
<accession>A0A420MCV7</accession>
<comment type="caution">
    <text evidence="2">The sequence shown here is derived from an EMBL/GenBank/DDBJ whole genome shotgun (WGS) entry which is preliminary data.</text>
</comment>
<evidence type="ECO:0000313" key="2">
    <source>
        <dbReference type="EMBL" id="RKK65882.1"/>
    </source>
</evidence>
<gene>
    <name evidence="2" type="ORF">BFJ69_g15892</name>
</gene>
<dbReference type="VEuPathDB" id="FungiDB:FOXG_17319"/>
<evidence type="ECO:0000313" key="3">
    <source>
        <dbReference type="Proteomes" id="UP000285084"/>
    </source>
</evidence>
<dbReference type="Proteomes" id="UP000285084">
    <property type="component" value="Unassembled WGS sequence"/>
</dbReference>
<dbReference type="VEuPathDB" id="FungiDB:FOMG_19568"/>
<dbReference type="EMBL" id="MRCX01000351">
    <property type="protein sequence ID" value="RKK65882.1"/>
    <property type="molecule type" value="Genomic_DNA"/>
</dbReference>
<protein>
    <submittedName>
        <fullName evidence="2">Uncharacterized protein</fullName>
    </submittedName>
</protein>
<organism evidence="2 3">
    <name type="scientific">Fusarium oxysporum</name>
    <name type="common">Fusarium vascular wilt</name>
    <dbReference type="NCBI Taxonomy" id="5507"/>
    <lineage>
        <taxon>Eukaryota</taxon>
        <taxon>Fungi</taxon>
        <taxon>Dikarya</taxon>
        <taxon>Ascomycota</taxon>
        <taxon>Pezizomycotina</taxon>
        <taxon>Sordariomycetes</taxon>
        <taxon>Hypocreomycetidae</taxon>
        <taxon>Hypocreales</taxon>
        <taxon>Nectriaceae</taxon>
        <taxon>Fusarium</taxon>
        <taxon>Fusarium oxysporum species complex</taxon>
    </lineage>
</organism>
<proteinExistence type="predicted"/>
<name>A0A420MCV7_FUSOX</name>
<sequence length="565" mass="63516">MMDAVHTASEMSGASGDGQNPDHAEETRKRLDDKCLILMVSLLDHKLYGDVYDSIVVSFLAVMGIRQDVISSNAQKLSEAAEFTPKLSALIKMGQLLVAERALLAVELDEVDVPAHALEEMQDRFMTKDARSPISWSLKLRAYGKAVKDNTTSLGYIMWSDDNEILSYRKMRFSMTGLRDLVSAEVEAAQNQLADLLLVPPDTERKHIVPQVSLRSVMDDPSEGAPGWNFTCHPQNEALHGHRRWILDRILKEAFLRRDFFDNESTGKWRLQTVGRYLTTVNAFLERLLLLVHITGGQPARGTELLCIQHSNPRDGSGGRRNIVVENGLISFVTYYHKGYSVTGTTKIIHRYLPSNVGELLLYYVWLIVPFLSQLSQLVKIPGFKQGSTPYLWGEFSIPQLLLSGNTKVQTLPYVQANDKEARKERKKASRILQKLTTEKAETDSVTAGVSDGPWSATRLSVALSRTFKLSFGTETNIQMWRHAAIAISRRHLQQAKFKRDFIEAVSWAWNDEMAAHSTKIAGLTYARGLEEAPGHIAGAKAEYRRISREWHAWLGFGGFRNSAI</sequence>
<feature type="region of interest" description="Disordered" evidence="1">
    <location>
        <begin position="1"/>
        <end position="27"/>
    </location>
</feature>
<evidence type="ECO:0000256" key="1">
    <source>
        <dbReference type="SAM" id="MobiDB-lite"/>
    </source>
</evidence>
<reference evidence="2 3" key="1">
    <citation type="journal article" date="2018" name="Sci. Rep.">
        <title>Characterisation of pathogen-specific regions and novel effector candidates in Fusarium oxysporum f. sp. cepae.</title>
        <authorList>
            <person name="Armitage A.D."/>
            <person name="Taylor A."/>
            <person name="Sobczyk M.K."/>
            <person name="Baxter L."/>
            <person name="Greenfield B.P."/>
            <person name="Bates H.J."/>
            <person name="Wilson F."/>
            <person name="Jackson A.C."/>
            <person name="Ott S."/>
            <person name="Harrison R.J."/>
            <person name="Clarkson J.P."/>
        </authorList>
    </citation>
    <scope>NUCLEOTIDE SEQUENCE [LARGE SCALE GENOMIC DNA]</scope>
    <source>
        <strain evidence="2 3">Fo_A13</strain>
    </source>
</reference>
<dbReference type="VEuPathDB" id="FungiDB:FOZG_17926"/>